<dbReference type="EMBL" id="OZ004253">
    <property type="protein sequence ID" value="CAK7892619.1"/>
    <property type="molecule type" value="Genomic_DNA"/>
</dbReference>
<evidence type="ECO:0000313" key="1">
    <source>
        <dbReference type="EMBL" id="CAK7892619.1"/>
    </source>
</evidence>
<evidence type="ECO:0000313" key="2">
    <source>
        <dbReference type="Proteomes" id="UP001497600"/>
    </source>
</evidence>
<organism evidence="1 2">
    <name type="scientific">[Candida] anglica</name>
    <dbReference type="NCBI Taxonomy" id="148631"/>
    <lineage>
        <taxon>Eukaryota</taxon>
        <taxon>Fungi</taxon>
        <taxon>Dikarya</taxon>
        <taxon>Ascomycota</taxon>
        <taxon>Saccharomycotina</taxon>
        <taxon>Pichiomycetes</taxon>
        <taxon>Debaryomycetaceae</taxon>
        <taxon>Kurtzmaniella</taxon>
    </lineage>
</organism>
<name>A0ABP0E9W6_9ASCO</name>
<dbReference type="PANTHER" id="PTHR48100:SF1">
    <property type="entry name" value="HISTIDINE PHOSPHATASE FAMILY PROTEIN-RELATED"/>
    <property type="match status" value="1"/>
</dbReference>
<reference evidence="1 2" key="1">
    <citation type="submission" date="2024-01" db="EMBL/GenBank/DDBJ databases">
        <authorList>
            <consortium name="Genoscope - CEA"/>
            <person name="William W."/>
        </authorList>
    </citation>
    <scope>NUCLEOTIDE SEQUENCE [LARGE SCALE GENOMIC DNA]</scope>
    <source>
        <strain evidence="1 2">29B2s-10</strain>
    </source>
</reference>
<accession>A0ABP0E9W6</accession>
<sequence>MLNNIDVIDAQINQQEANEFRTLLAQQNAGKTKHWDFEVIAGQFKQSNKSTDDTTFNYLQENFGIETSWKEIVEELTRLNKSGGSNVVYKVFFLARHGQGYHNLAHEKYGNDAWNEYWSKLTGDGEIVWGPDPELTQLGIDQATRNNQEWKVQLDQGAPKPTKFYSSPLSRSIDTLIKTWEDIVQLSNIKPLIKENIRETTGVHTCDKRSTKSKLSEKYSPLGFLFEPGFEEEDIYYKDDVRESVSHHALRVNESFQQIFDENEHENQVIGITSHSGTIRASLLALGHREFAVGTGGMIPVFVKGERK</sequence>
<dbReference type="Gene3D" id="3.40.50.1240">
    <property type="entry name" value="Phosphoglycerate mutase-like"/>
    <property type="match status" value="1"/>
</dbReference>
<protein>
    <submittedName>
        <fullName evidence="1">Probable phosphoglycerate mutase Pmu1p</fullName>
    </submittedName>
</protein>
<dbReference type="InterPro" id="IPR013078">
    <property type="entry name" value="His_Pase_superF_clade-1"/>
</dbReference>
<gene>
    <name evidence="1" type="primary">PMU1</name>
    <name evidence="1" type="ORF">CAAN4_A03686</name>
</gene>
<dbReference type="InterPro" id="IPR050275">
    <property type="entry name" value="PGM_Phosphatase"/>
</dbReference>
<dbReference type="CDD" id="cd07040">
    <property type="entry name" value="HP"/>
    <property type="match status" value="1"/>
</dbReference>
<keyword evidence="2" id="KW-1185">Reference proteome</keyword>
<dbReference type="SMART" id="SM00855">
    <property type="entry name" value="PGAM"/>
    <property type="match status" value="1"/>
</dbReference>
<dbReference type="Pfam" id="PF00300">
    <property type="entry name" value="His_Phos_1"/>
    <property type="match status" value="1"/>
</dbReference>
<dbReference type="PANTHER" id="PTHR48100">
    <property type="entry name" value="BROAD-SPECIFICITY PHOSPHATASE YOR283W-RELATED"/>
    <property type="match status" value="1"/>
</dbReference>
<dbReference type="SUPFAM" id="SSF53254">
    <property type="entry name" value="Phosphoglycerate mutase-like"/>
    <property type="match status" value="1"/>
</dbReference>
<dbReference type="Proteomes" id="UP001497600">
    <property type="component" value="Chromosome A"/>
</dbReference>
<proteinExistence type="predicted"/>
<dbReference type="InterPro" id="IPR029033">
    <property type="entry name" value="His_PPase_superfam"/>
</dbReference>